<dbReference type="Proteomes" id="UP001215827">
    <property type="component" value="Chromosome"/>
</dbReference>
<evidence type="ECO:0000313" key="4">
    <source>
        <dbReference type="Proteomes" id="UP001215827"/>
    </source>
</evidence>
<reference evidence="3 4" key="1">
    <citation type="submission" date="2023-03" db="EMBL/GenBank/DDBJ databases">
        <title>Altererythrobacter sp. CAU 1644 isolated from sand.</title>
        <authorList>
            <person name="Kim W."/>
        </authorList>
    </citation>
    <scope>NUCLEOTIDE SEQUENCE [LARGE SCALE GENOMIC DNA]</scope>
    <source>
        <strain evidence="3 4">CAU 1644</strain>
    </source>
</reference>
<organism evidence="3 4">
    <name type="scientific">Altererythrobacter arenosus</name>
    <dbReference type="NCBI Taxonomy" id="3032592"/>
    <lineage>
        <taxon>Bacteria</taxon>
        <taxon>Pseudomonadati</taxon>
        <taxon>Pseudomonadota</taxon>
        <taxon>Alphaproteobacteria</taxon>
        <taxon>Sphingomonadales</taxon>
        <taxon>Erythrobacteraceae</taxon>
        <taxon>Altererythrobacter</taxon>
    </lineage>
</organism>
<evidence type="ECO:0000256" key="1">
    <source>
        <dbReference type="SAM" id="MobiDB-lite"/>
    </source>
</evidence>
<name>A0ABY8FR83_9SPHN</name>
<evidence type="ECO:0000256" key="2">
    <source>
        <dbReference type="SAM" id="SignalP"/>
    </source>
</evidence>
<protein>
    <recommendedName>
        <fullName evidence="5">Secreted protein</fullName>
    </recommendedName>
</protein>
<evidence type="ECO:0000313" key="3">
    <source>
        <dbReference type="EMBL" id="WFL77272.1"/>
    </source>
</evidence>
<feature type="compositionally biased region" description="Low complexity" evidence="1">
    <location>
        <begin position="35"/>
        <end position="52"/>
    </location>
</feature>
<dbReference type="RefSeq" id="WP_278016030.1">
    <property type="nucleotide sequence ID" value="NZ_CP121106.1"/>
</dbReference>
<dbReference type="EMBL" id="CP121106">
    <property type="protein sequence ID" value="WFL77272.1"/>
    <property type="molecule type" value="Genomic_DNA"/>
</dbReference>
<feature type="chain" id="PRO_5046408640" description="Secreted protein" evidence="2">
    <location>
        <begin position="25"/>
        <end position="155"/>
    </location>
</feature>
<accession>A0ABY8FR83</accession>
<dbReference type="PROSITE" id="PS51257">
    <property type="entry name" value="PROKAR_LIPOPROTEIN"/>
    <property type="match status" value="1"/>
</dbReference>
<sequence length="155" mass="16140">MTGRTWASAAASILLLLTSGCVMDEGIDDQTVAATEEAPTTEPATKPPTEVVSAGMPALPEVGGSEHGYSPTEESKCLAQGGTYERRGMMGLYSCAVPYPDAGKVCRKASDCEGQCRIEDGQADPSVGKCQANTDNFGCYTYLGDKGEVLGICVD</sequence>
<keyword evidence="4" id="KW-1185">Reference proteome</keyword>
<keyword evidence="2" id="KW-0732">Signal</keyword>
<evidence type="ECO:0008006" key="5">
    <source>
        <dbReference type="Google" id="ProtNLM"/>
    </source>
</evidence>
<gene>
    <name evidence="3" type="ORF">P7228_14975</name>
</gene>
<proteinExistence type="predicted"/>
<feature type="region of interest" description="Disordered" evidence="1">
    <location>
        <begin position="35"/>
        <end position="75"/>
    </location>
</feature>
<feature type="signal peptide" evidence="2">
    <location>
        <begin position="1"/>
        <end position="24"/>
    </location>
</feature>